<evidence type="ECO:0000256" key="3">
    <source>
        <dbReference type="ARBA" id="ARBA00004947"/>
    </source>
</evidence>
<evidence type="ECO:0000256" key="1">
    <source>
        <dbReference type="ARBA" id="ARBA00000083"/>
    </source>
</evidence>
<evidence type="ECO:0000313" key="12">
    <source>
        <dbReference type="Proteomes" id="UP000824150"/>
    </source>
</evidence>
<evidence type="ECO:0000313" key="11">
    <source>
        <dbReference type="EMBL" id="MBU3826899.1"/>
    </source>
</evidence>
<protein>
    <recommendedName>
        <fullName evidence="6 9">UDP-glucose 4-epimerase</fullName>
        <ecNumber evidence="5 9">5.1.3.2</ecNumber>
    </recommendedName>
</protein>
<feature type="domain" description="NAD(P)-binding" evidence="10">
    <location>
        <begin position="5"/>
        <end position="325"/>
    </location>
</feature>
<organism evidence="11 12">
    <name type="scientific">Candidatus Anaerobiospirillum merdipullorum</name>
    <dbReference type="NCBI Taxonomy" id="2838450"/>
    <lineage>
        <taxon>Bacteria</taxon>
        <taxon>Pseudomonadati</taxon>
        <taxon>Pseudomonadota</taxon>
        <taxon>Gammaproteobacteria</taxon>
        <taxon>Aeromonadales</taxon>
        <taxon>Succinivibrionaceae</taxon>
        <taxon>Anaerobiospirillum</taxon>
    </lineage>
</organism>
<dbReference type="InterPro" id="IPR016040">
    <property type="entry name" value="NAD(P)-bd_dom"/>
</dbReference>
<dbReference type="GO" id="GO:0006012">
    <property type="term" value="P:galactose metabolic process"/>
    <property type="evidence" value="ECO:0007669"/>
    <property type="project" value="InterPro"/>
</dbReference>
<sequence>MTTILVTGGAGFIGSHTVIELVKAGYEPIIFDNFSNAKPAVLNRIAKICGKSVPCYFGDIRVREQLEEVFKAHKIDGVIHFAGLKAVGESVKKPLEYYDNNVNGSRMLLTVMRDFNCHNFIFSSSATVYGEPDKVPLTEDSPVKRANSPYGQTKIDIEYMAEELQRAIPEFSVTLLRYFNPVGAHPSGLIGEDPRGIPNNLMPYLTQVAVGKLPILNIFGNDYPTKDGTCIRDYIHVVDLAKGHVAAIEHCLNKSGVHIYNLGTGIGYSVIDMVNAFSKAIGRELPHQFAPRRAGDVVQCYADPSKAERELHWKAKLTLDDMTRDSYNWQKNNPNGYEE</sequence>
<dbReference type="GO" id="GO:0005829">
    <property type="term" value="C:cytosol"/>
    <property type="evidence" value="ECO:0007669"/>
    <property type="project" value="TreeGrafter"/>
</dbReference>
<dbReference type="GO" id="GO:0003978">
    <property type="term" value="F:UDP-glucose 4-epimerase activity"/>
    <property type="evidence" value="ECO:0007669"/>
    <property type="project" value="UniProtKB-UniRule"/>
</dbReference>
<dbReference type="Gene3D" id="3.90.25.10">
    <property type="entry name" value="UDP-galactose 4-epimerase, domain 1"/>
    <property type="match status" value="1"/>
</dbReference>
<gene>
    <name evidence="11" type="primary">galE</name>
    <name evidence="11" type="ORF">IAA31_05360</name>
</gene>
<dbReference type="Proteomes" id="UP000824150">
    <property type="component" value="Unassembled WGS sequence"/>
</dbReference>
<dbReference type="PANTHER" id="PTHR43725">
    <property type="entry name" value="UDP-GLUCOSE 4-EPIMERASE"/>
    <property type="match status" value="1"/>
</dbReference>
<dbReference type="PANTHER" id="PTHR43725:SF47">
    <property type="entry name" value="UDP-GLUCOSE 4-EPIMERASE"/>
    <property type="match status" value="1"/>
</dbReference>
<dbReference type="AlphaFoldDB" id="A0A9E2KMX8"/>
<dbReference type="SUPFAM" id="SSF51735">
    <property type="entry name" value="NAD(P)-binding Rossmann-fold domains"/>
    <property type="match status" value="1"/>
</dbReference>
<dbReference type="InterPro" id="IPR005886">
    <property type="entry name" value="UDP_G4E"/>
</dbReference>
<dbReference type="EMBL" id="JAHLFG010000059">
    <property type="protein sequence ID" value="MBU3826899.1"/>
    <property type="molecule type" value="Genomic_DNA"/>
</dbReference>
<evidence type="ECO:0000256" key="2">
    <source>
        <dbReference type="ARBA" id="ARBA00001911"/>
    </source>
</evidence>
<evidence type="ECO:0000259" key="10">
    <source>
        <dbReference type="Pfam" id="PF16363"/>
    </source>
</evidence>
<keyword evidence="7 9" id="KW-0520">NAD</keyword>
<dbReference type="Gene3D" id="3.40.50.720">
    <property type="entry name" value="NAD(P)-binding Rossmann-like Domain"/>
    <property type="match status" value="1"/>
</dbReference>
<dbReference type="NCBIfam" id="TIGR01179">
    <property type="entry name" value="galE"/>
    <property type="match status" value="1"/>
</dbReference>
<name>A0A9E2KMX8_9GAMM</name>
<evidence type="ECO:0000256" key="5">
    <source>
        <dbReference type="ARBA" id="ARBA00013189"/>
    </source>
</evidence>
<keyword evidence="9" id="KW-0119">Carbohydrate metabolism</keyword>
<evidence type="ECO:0000256" key="4">
    <source>
        <dbReference type="ARBA" id="ARBA00007637"/>
    </source>
</evidence>
<comment type="subunit">
    <text evidence="9">Homodimer.</text>
</comment>
<dbReference type="CDD" id="cd05247">
    <property type="entry name" value="UDP_G4E_1_SDR_e"/>
    <property type="match status" value="1"/>
</dbReference>
<comment type="cofactor">
    <cofactor evidence="2 9">
        <name>NAD(+)</name>
        <dbReference type="ChEBI" id="CHEBI:57540"/>
    </cofactor>
</comment>
<evidence type="ECO:0000256" key="7">
    <source>
        <dbReference type="ARBA" id="ARBA00023027"/>
    </source>
</evidence>
<accession>A0A9E2KMX8</accession>
<proteinExistence type="inferred from homology"/>
<dbReference type="NCBIfam" id="NF007956">
    <property type="entry name" value="PRK10675.1"/>
    <property type="match status" value="1"/>
</dbReference>
<evidence type="ECO:0000256" key="6">
    <source>
        <dbReference type="ARBA" id="ARBA00018569"/>
    </source>
</evidence>
<evidence type="ECO:0000256" key="9">
    <source>
        <dbReference type="RuleBase" id="RU366046"/>
    </source>
</evidence>
<comment type="similarity">
    <text evidence="4 9">Belongs to the NAD(P)-dependent epimerase/dehydratase family.</text>
</comment>
<comment type="caution">
    <text evidence="11">The sequence shown here is derived from an EMBL/GenBank/DDBJ whole genome shotgun (WGS) entry which is preliminary data.</text>
</comment>
<evidence type="ECO:0000256" key="8">
    <source>
        <dbReference type="ARBA" id="ARBA00023235"/>
    </source>
</evidence>
<comment type="catalytic activity">
    <reaction evidence="1 9">
        <text>UDP-alpha-D-glucose = UDP-alpha-D-galactose</text>
        <dbReference type="Rhea" id="RHEA:22168"/>
        <dbReference type="ChEBI" id="CHEBI:58885"/>
        <dbReference type="ChEBI" id="CHEBI:66914"/>
        <dbReference type="EC" id="5.1.3.2"/>
    </reaction>
</comment>
<dbReference type="InterPro" id="IPR036291">
    <property type="entry name" value="NAD(P)-bd_dom_sf"/>
</dbReference>
<dbReference type="EC" id="5.1.3.2" evidence="5 9"/>
<reference evidence="11" key="1">
    <citation type="journal article" date="2021" name="PeerJ">
        <title>Extensive microbial diversity within the chicken gut microbiome revealed by metagenomics and culture.</title>
        <authorList>
            <person name="Gilroy R."/>
            <person name="Ravi A."/>
            <person name="Getino M."/>
            <person name="Pursley I."/>
            <person name="Horton D.L."/>
            <person name="Alikhan N.F."/>
            <person name="Baker D."/>
            <person name="Gharbi K."/>
            <person name="Hall N."/>
            <person name="Watson M."/>
            <person name="Adriaenssens E.M."/>
            <person name="Foster-Nyarko E."/>
            <person name="Jarju S."/>
            <person name="Secka A."/>
            <person name="Antonio M."/>
            <person name="Oren A."/>
            <person name="Chaudhuri R.R."/>
            <person name="La Ragione R."/>
            <person name="Hildebrand F."/>
            <person name="Pallen M.J."/>
        </authorList>
    </citation>
    <scope>NUCLEOTIDE SEQUENCE</scope>
    <source>
        <strain evidence="11">687</strain>
    </source>
</reference>
<dbReference type="Pfam" id="PF16363">
    <property type="entry name" value="GDP_Man_Dehyd"/>
    <property type="match status" value="1"/>
</dbReference>
<keyword evidence="8 9" id="KW-0413">Isomerase</keyword>
<reference evidence="11" key="2">
    <citation type="submission" date="2021-04" db="EMBL/GenBank/DDBJ databases">
        <authorList>
            <person name="Gilroy R."/>
        </authorList>
    </citation>
    <scope>NUCLEOTIDE SEQUENCE</scope>
    <source>
        <strain evidence="11">687</strain>
    </source>
</reference>
<comment type="pathway">
    <text evidence="3 9">Carbohydrate metabolism; galactose metabolism.</text>
</comment>